<dbReference type="GO" id="GO:0008270">
    <property type="term" value="F:zinc ion binding"/>
    <property type="evidence" value="ECO:0007669"/>
    <property type="project" value="InterPro"/>
</dbReference>
<dbReference type="PANTHER" id="PTHR46910">
    <property type="entry name" value="TRANSCRIPTION FACTOR PDR1"/>
    <property type="match status" value="1"/>
</dbReference>
<evidence type="ECO:0000256" key="3">
    <source>
        <dbReference type="ARBA" id="ARBA00023125"/>
    </source>
</evidence>
<evidence type="ECO:0000256" key="1">
    <source>
        <dbReference type="ARBA" id="ARBA00004123"/>
    </source>
</evidence>
<dbReference type="GO" id="GO:0003700">
    <property type="term" value="F:DNA-binding transcription factor activity"/>
    <property type="evidence" value="ECO:0007669"/>
    <property type="project" value="InterPro"/>
</dbReference>
<dbReference type="CDD" id="cd12148">
    <property type="entry name" value="fungal_TF_MHR"/>
    <property type="match status" value="1"/>
</dbReference>
<evidence type="ECO:0000313" key="7">
    <source>
        <dbReference type="Proteomes" id="UP000663850"/>
    </source>
</evidence>
<dbReference type="PANTHER" id="PTHR46910:SF3">
    <property type="entry name" value="HALOTOLERANCE PROTEIN 9-RELATED"/>
    <property type="match status" value="1"/>
</dbReference>
<comment type="subcellular location">
    <subcellularLocation>
        <location evidence="1">Nucleus</location>
    </subcellularLocation>
</comment>
<dbReference type="AlphaFoldDB" id="A0A8H3AS68"/>
<evidence type="ECO:0000256" key="4">
    <source>
        <dbReference type="ARBA" id="ARBA00023242"/>
    </source>
</evidence>
<dbReference type="GO" id="GO:0005634">
    <property type="term" value="C:nucleus"/>
    <property type="evidence" value="ECO:0007669"/>
    <property type="project" value="UniProtKB-SubCell"/>
</dbReference>
<keyword evidence="4" id="KW-0539">Nucleus</keyword>
<dbReference type="Pfam" id="PF04082">
    <property type="entry name" value="Fungal_trans"/>
    <property type="match status" value="1"/>
</dbReference>
<name>A0A8H3AS68_9AGAM</name>
<keyword evidence="2" id="KW-0479">Metal-binding</keyword>
<organism evidence="6 7">
    <name type="scientific">Rhizoctonia solani</name>
    <dbReference type="NCBI Taxonomy" id="456999"/>
    <lineage>
        <taxon>Eukaryota</taxon>
        <taxon>Fungi</taxon>
        <taxon>Dikarya</taxon>
        <taxon>Basidiomycota</taxon>
        <taxon>Agaricomycotina</taxon>
        <taxon>Agaricomycetes</taxon>
        <taxon>Cantharellales</taxon>
        <taxon>Ceratobasidiaceae</taxon>
        <taxon>Rhizoctonia</taxon>
    </lineage>
</organism>
<reference evidence="6" key="1">
    <citation type="submission" date="2021-01" db="EMBL/GenBank/DDBJ databases">
        <authorList>
            <person name="Kaushik A."/>
        </authorList>
    </citation>
    <scope>NUCLEOTIDE SEQUENCE</scope>
    <source>
        <strain evidence="6">Type strain: AG8-Rh-89/</strain>
    </source>
</reference>
<proteinExistence type="predicted"/>
<gene>
    <name evidence="6" type="ORF">RDB_LOCUS24872</name>
</gene>
<feature type="domain" description="Xylanolytic transcriptional activator regulatory" evidence="5">
    <location>
        <begin position="309"/>
        <end position="379"/>
    </location>
</feature>
<sequence length="724" mass="81280">MTLDFEIFNPLRQSSCRGCIALDIPCNWTRALKPGPPPDISYVKYLEARTKLVETHLKNLILGVSTKKDVDELLKQEPCDIRQQRAPLTTANPNSILTNVADCLDSPALTQLVQRMRLLGVESRQESQSLVDDNALWVDSQSMQSPERMFHGHSSAHVLSRDAAAIRQETFINDSQRLPGVHFRADFWSLGQGIKRRCGCDSNLEVVEHSFGELPPADLLPVLLSAYFDNAIFPVVHRRLFEKQLGEGLHKHEPSFFRLVLLVCANGARWQLELWPRNFLAITRLSLWDVQSLVLAALYLCGSSETYGAWIIVGTAIRMMQAIGSHRMRSSQTLENELHKRCFWSMLLIDRYYGVHLGRNAAMFDWDSDLDNALEVDDDLWSLNPGDTPPVQPSGIVSGLSVFNQVIGLVRLYGRCLQTVYSLHRTKRMLGLSRPQGSSWIFSDINVRLKDWARSLPPHLQLPRPEHYDDSPSFANTINMWGLYYELMISANRPFITESSPLALPALTICRRAAREFASMAITYSNTPGSRLNIGMIHCAFSSAMILVIDLFAETGAFRRAAPTKTLDDPTYNKQRKEEDLRTCIIVLERAETRIHIAGRLRDVIGTYTNAPQLNEPIDITFDIDGPPDVSMTANEAQNQLEDSLGSSAKLASLYEFANPFFQSSRCSHAHECPSAYPTPTATPSHTLFSQANSVKQSQAFHGHLELNQTYPCVSNTSGYTLGL</sequence>
<protein>
    <recommendedName>
        <fullName evidence="5">Xylanolytic transcriptional activator regulatory domain-containing protein</fullName>
    </recommendedName>
</protein>
<dbReference type="GO" id="GO:0003677">
    <property type="term" value="F:DNA binding"/>
    <property type="evidence" value="ECO:0007669"/>
    <property type="project" value="UniProtKB-KW"/>
</dbReference>
<dbReference type="InterPro" id="IPR007219">
    <property type="entry name" value="XnlR_reg_dom"/>
</dbReference>
<dbReference type="EMBL" id="CAJMWZ010001418">
    <property type="protein sequence ID" value="CAE6436458.1"/>
    <property type="molecule type" value="Genomic_DNA"/>
</dbReference>
<dbReference type="InterPro" id="IPR050987">
    <property type="entry name" value="AtrR-like"/>
</dbReference>
<comment type="caution">
    <text evidence="6">The sequence shown here is derived from an EMBL/GenBank/DDBJ whole genome shotgun (WGS) entry which is preliminary data.</text>
</comment>
<evidence type="ECO:0000256" key="2">
    <source>
        <dbReference type="ARBA" id="ARBA00022723"/>
    </source>
</evidence>
<accession>A0A8H3AS68</accession>
<dbReference type="SMART" id="SM00906">
    <property type="entry name" value="Fungal_trans"/>
    <property type="match status" value="1"/>
</dbReference>
<evidence type="ECO:0000313" key="6">
    <source>
        <dbReference type="EMBL" id="CAE6436458.1"/>
    </source>
</evidence>
<keyword evidence="3" id="KW-0238">DNA-binding</keyword>
<evidence type="ECO:0000259" key="5">
    <source>
        <dbReference type="SMART" id="SM00906"/>
    </source>
</evidence>
<dbReference type="GO" id="GO:0006351">
    <property type="term" value="P:DNA-templated transcription"/>
    <property type="evidence" value="ECO:0007669"/>
    <property type="project" value="InterPro"/>
</dbReference>
<dbReference type="Proteomes" id="UP000663850">
    <property type="component" value="Unassembled WGS sequence"/>
</dbReference>